<gene>
    <name evidence="1" type="ORF">S01H1_36401</name>
</gene>
<name>X0UEI3_9ZZZZ</name>
<proteinExistence type="predicted"/>
<feature type="non-terminal residue" evidence="1">
    <location>
        <position position="1"/>
    </location>
</feature>
<dbReference type="AlphaFoldDB" id="X0UEI3"/>
<reference evidence="1" key="1">
    <citation type="journal article" date="2014" name="Front. Microbiol.">
        <title>High frequency of phylogenetically diverse reductive dehalogenase-homologous genes in deep subseafloor sedimentary metagenomes.</title>
        <authorList>
            <person name="Kawai M."/>
            <person name="Futagami T."/>
            <person name="Toyoda A."/>
            <person name="Takaki Y."/>
            <person name="Nishi S."/>
            <person name="Hori S."/>
            <person name="Arai W."/>
            <person name="Tsubouchi T."/>
            <person name="Morono Y."/>
            <person name="Uchiyama I."/>
            <person name="Ito T."/>
            <person name="Fujiyama A."/>
            <person name="Inagaki F."/>
            <person name="Takami H."/>
        </authorList>
    </citation>
    <scope>NUCLEOTIDE SEQUENCE</scope>
    <source>
        <strain evidence="1">Expedition CK06-06</strain>
    </source>
</reference>
<sequence length="270" mass="32232">DLESTMIHNLVEIIKLTSQNSYSSNKSFYFVYNLNREKLHNILELSDIRCLLNLNENVSELAEGSSFIFFNKKNNRFINYSFEKKNLDFETELINKSKNFELLQDNLQKIKTAATRIFFEMNQVINLKPDTDQIKSILESYNPKYWNKILRFTNLYYGIKIPELEIDSYTLNASDKRKENEKDFSGEFELIISQNVIIAKEFVKLLDDFRSKKVNPSNLELNQLYDPQKLYNYLRNHHWKHGIINSFLSEWIKMRNSNHKLNYTDLSDFE</sequence>
<evidence type="ECO:0000313" key="1">
    <source>
        <dbReference type="EMBL" id="GAG04174.1"/>
    </source>
</evidence>
<dbReference type="EMBL" id="BARS01022800">
    <property type="protein sequence ID" value="GAG04174.1"/>
    <property type="molecule type" value="Genomic_DNA"/>
</dbReference>
<comment type="caution">
    <text evidence="1">The sequence shown here is derived from an EMBL/GenBank/DDBJ whole genome shotgun (WGS) entry which is preliminary data.</text>
</comment>
<organism evidence="1">
    <name type="scientific">marine sediment metagenome</name>
    <dbReference type="NCBI Taxonomy" id="412755"/>
    <lineage>
        <taxon>unclassified sequences</taxon>
        <taxon>metagenomes</taxon>
        <taxon>ecological metagenomes</taxon>
    </lineage>
</organism>
<feature type="non-terminal residue" evidence="1">
    <location>
        <position position="270"/>
    </location>
</feature>
<accession>X0UEI3</accession>
<protein>
    <submittedName>
        <fullName evidence="1">Uncharacterized protein</fullName>
    </submittedName>
</protein>